<dbReference type="InterPro" id="IPR047865">
    <property type="entry name" value="Ribosomal_uL10_bac_type"/>
</dbReference>
<dbReference type="GO" id="GO:0070180">
    <property type="term" value="F:large ribosomal subunit rRNA binding"/>
    <property type="evidence" value="ECO:0007669"/>
    <property type="project" value="UniProtKB-UniRule"/>
</dbReference>
<evidence type="ECO:0000313" key="7">
    <source>
        <dbReference type="Proteomes" id="UP000231154"/>
    </source>
</evidence>
<reference evidence="6 7" key="1">
    <citation type="submission" date="2017-09" db="EMBL/GenBank/DDBJ databases">
        <title>Depth-based differentiation of microbial function through sediment-hosted aquifers and enrichment of novel symbionts in the deep terrestrial subsurface.</title>
        <authorList>
            <person name="Probst A.J."/>
            <person name="Ladd B."/>
            <person name="Jarett J.K."/>
            <person name="Geller-Mcgrath D.E."/>
            <person name="Sieber C.M."/>
            <person name="Emerson J.B."/>
            <person name="Anantharaman K."/>
            <person name="Thomas B.C."/>
            <person name="Malmstrom R."/>
            <person name="Stieglmeier M."/>
            <person name="Klingl A."/>
            <person name="Woyke T."/>
            <person name="Ryan C.M."/>
            <person name="Banfield J.F."/>
        </authorList>
    </citation>
    <scope>NUCLEOTIDE SEQUENCE [LARGE SCALE GENOMIC DNA]</scope>
    <source>
        <strain evidence="6">CG11_big_fil_rev_8_21_14_0_20_42_15</strain>
    </source>
</reference>
<keyword evidence="3 5" id="KW-0687">Ribonucleoprotein</keyword>
<comment type="subunit">
    <text evidence="5">Part of the ribosomal stalk of the 50S ribosomal subunit. The N-terminus interacts with L11 and the large rRNA to form the base of the stalk. The C-terminus forms an elongated spine to which L12 dimers bind in a sequential fashion forming a multimeric L10(L12)X complex.</text>
</comment>
<keyword evidence="5" id="KW-0699">rRNA-binding</keyword>
<keyword evidence="2 5" id="KW-0689">Ribosomal protein</keyword>
<gene>
    <name evidence="5 6" type="primary">rplJ</name>
    <name evidence="6" type="ORF">COV40_02090</name>
</gene>
<dbReference type="HAMAP" id="MF_00362">
    <property type="entry name" value="Ribosomal_uL10"/>
    <property type="match status" value="1"/>
</dbReference>
<dbReference type="Pfam" id="PF00466">
    <property type="entry name" value="Ribosomal_L10"/>
    <property type="match status" value="1"/>
</dbReference>
<evidence type="ECO:0000256" key="1">
    <source>
        <dbReference type="ARBA" id="ARBA00008889"/>
    </source>
</evidence>
<dbReference type="GO" id="GO:1990904">
    <property type="term" value="C:ribonucleoprotein complex"/>
    <property type="evidence" value="ECO:0007669"/>
    <property type="project" value="UniProtKB-KW"/>
</dbReference>
<comment type="similarity">
    <text evidence="1 5">Belongs to the universal ribosomal protein uL10 family.</text>
</comment>
<dbReference type="InterPro" id="IPR043141">
    <property type="entry name" value="Ribosomal_uL10-like_sf"/>
</dbReference>
<name>A0A2H0PYV7_9BACT</name>
<dbReference type="InterPro" id="IPR022973">
    <property type="entry name" value="Ribosomal_uL10_bac"/>
</dbReference>
<protein>
    <recommendedName>
        <fullName evidence="4 5">Large ribosomal subunit protein uL10</fullName>
    </recommendedName>
</protein>
<keyword evidence="5" id="KW-0694">RNA-binding</keyword>
<dbReference type="InterPro" id="IPR001790">
    <property type="entry name" value="Ribosomal_uL10"/>
</dbReference>
<evidence type="ECO:0000256" key="5">
    <source>
        <dbReference type="HAMAP-Rule" id="MF_00362"/>
    </source>
</evidence>
<evidence type="ECO:0000256" key="4">
    <source>
        <dbReference type="ARBA" id="ARBA00035202"/>
    </source>
</evidence>
<dbReference type="EMBL" id="PCXF01000060">
    <property type="protein sequence ID" value="PIR27208.1"/>
    <property type="molecule type" value="Genomic_DNA"/>
</dbReference>
<dbReference type="GO" id="GO:0006412">
    <property type="term" value="P:translation"/>
    <property type="evidence" value="ECO:0007669"/>
    <property type="project" value="UniProtKB-UniRule"/>
</dbReference>
<sequence length="172" mass="19004">MAKTRAQKEVMLQELDQNFKAKKAVIVDYRGLSVFEMEELRNLLEQKGIKFGVIKNTLAKIALKNSDIAIENEILTKPLAIAFSDDEVTPAKEIKNYSREHEKLEILGGIIEKEFVPVTTINSLALLPSREESYAKLVGSIAAPISGMVNVLAGNLRGLASILAQYRDSKSS</sequence>
<dbReference type="SUPFAM" id="SSF160369">
    <property type="entry name" value="Ribosomal protein L10-like"/>
    <property type="match status" value="1"/>
</dbReference>
<dbReference type="Gene3D" id="6.10.250.290">
    <property type="match status" value="1"/>
</dbReference>
<dbReference type="Proteomes" id="UP000231154">
    <property type="component" value="Unassembled WGS sequence"/>
</dbReference>
<dbReference type="NCBIfam" id="NF000955">
    <property type="entry name" value="PRK00099.1-1"/>
    <property type="match status" value="1"/>
</dbReference>
<organism evidence="6 7">
    <name type="scientific">Candidatus Berkelbacteria bacterium CG11_big_fil_rev_8_21_14_0_20_42_15</name>
    <dbReference type="NCBI Taxonomy" id="1974517"/>
    <lineage>
        <taxon>Bacteria</taxon>
        <taxon>Candidatus Berkelbacteria</taxon>
    </lineage>
</organism>
<dbReference type="GO" id="GO:0005840">
    <property type="term" value="C:ribosome"/>
    <property type="evidence" value="ECO:0007669"/>
    <property type="project" value="UniProtKB-KW"/>
</dbReference>
<proteinExistence type="inferred from homology"/>
<dbReference type="PANTHER" id="PTHR11560">
    <property type="entry name" value="39S RIBOSOMAL PROTEIN L10, MITOCHONDRIAL"/>
    <property type="match status" value="1"/>
</dbReference>
<dbReference type="AlphaFoldDB" id="A0A2H0PYV7"/>
<comment type="function">
    <text evidence="5">Forms part of the ribosomal stalk, playing a central role in the interaction of the ribosome with GTP-bound translation factors.</text>
</comment>
<evidence type="ECO:0000256" key="3">
    <source>
        <dbReference type="ARBA" id="ARBA00023274"/>
    </source>
</evidence>
<dbReference type="CDD" id="cd05797">
    <property type="entry name" value="Ribosomal_L10"/>
    <property type="match status" value="1"/>
</dbReference>
<evidence type="ECO:0000313" key="6">
    <source>
        <dbReference type="EMBL" id="PIR27208.1"/>
    </source>
</evidence>
<evidence type="ECO:0000256" key="2">
    <source>
        <dbReference type="ARBA" id="ARBA00022980"/>
    </source>
</evidence>
<accession>A0A2H0PYV7</accession>
<dbReference type="Gene3D" id="3.30.70.1730">
    <property type="match status" value="1"/>
</dbReference>
<comment type="caution">
    <text evidence="6">The sequence shown here is derived from an EMBL/GenBank/DDBJ whole genome shotgun (WGS) entry which is preliminary data.</text>
</comment>